<evidence type="ECO:0000313" key="2">
    <source>
        <dbReference type="EMBL" id="KAJ0213426.1"/>
    </source>
</evidence>
<evidence type="ECO:0000313" key="3">
    <source>
        <dbReference type="Proteomes" id="UP000235145"/>
    </source>
</evidence>
<accession>A0A9R1XHQ3</accession>
<comment type="caution">
    <text evidence="2">The sequence shown here is derived from an EMBL/GenBank/DDBJ whole genome shotgun (WGS) entry which is preliminary data.</text>
</comment>
<organism evidence="2 3">
    <name type="scientific">Lactuca sativa</name>
    <name type="common">Garden lettuce</name>
    <dbReference type="NCBI Taxonomy" id="4236"/>
    <lineage>
        <taxon>Eukaryota</taxon>
        <taxon>Viridiplantae</taxon>
        <taxon>Streptophyta</taxon>
        <taxon>Embryophyta</taxon>
        <taxon>Tracheophyta</taxon>
        <taxon>Spermatophyta</taxon>
        <taxon>Magnoliopsida</taxon>
        <taxon>eudicotyledons</taxon>
        <taxon>Gunneridae</taxon>
        <taxon>Pentapetalae</taxon>
        <taxon>asterids</taxon>
        <taxon>campanulids</taxon>
        <taxon>Asterales</taxon>
        <taxon>Asteraceae</taxon>
        <taxon>Cichorioideae</taxon>
        <taxon>Cichorieae</taxon>
        <taxon>Lactucinae</taxon>
        <taxon>Lactuca</taxon>
    </lineage>
</organism>
<sequence>MSLLEIVGVTSTNNIFSIAFMLMDEEKETNYTWASNCLRTTQGGYVGSYVIVTDKELALINSCANVLVIYPAFVYSEVPCFQGYRTGTKSIAANARTKSIATGVSPISTKSIVADVIY</sequence>
<dbReference type="Proteomes" id="UP000235145">
    <property type="component" value="Unassembled WGS sequence"/>
</dbReference>
<dbReference type="EMBL" id="NBSK02000004">
    <property type="protein sequence ID" value="KAJ0213426.1"/>
    <property type="molecule type" value="Genomic_DNA"/>
</dbReference>
<dbReference type="AlphaFoldDB" id="A0A9R1XHQ3"/>
<protein>
    <recommendedName>
        <fullName evidence="1">MULE transposase domain-containing protein</fullName>
    </recommendedName>
</protein>
<gene>
    <name evidence="2" type="ORF">LSAT_V11C400176800</name>
</gene>
<reference evidence="2 3" key="1">
    <citation type="journal article" date="2017" name="Nat. Commun.">
        <title>Genome assembly with in vitro proximity ligation data and whole-genome triplication in lettuce.</title>
        <authorList>
            <person name="Reyes-Chin-Wo S."/>
            <person name="Wang Z."/>
            <person name="Yang X."/>
            <person name="Kozik A."/>
            <person name="Arikit S."/>
            <person name="Song C."/>
            <person name="Xia L."/>
            <person name="Froenicke L."/>
            <person name="Lavelle D.O."/>
            <person name="Truco M.J."/>
            <person name="Xia R."/>
            <person name="Zhu S."/>
            <person name="Xu C."/>
            <person name="Xu H."/>
            <person name="Xu X."/>
            <person name="Cox K."/>
            <person name="Korf I."/>
            <person name="Meyers B.C."/>
            <person name="Michelmore R.W."/>
        </authorList>
    </citation>
    <scope>NUCLEOTIDE SEQUENCE [LARGE SCALE GENOMIC DNA]</scope>
    <source>
        <strain evidence="3">cv. Salinas</strain>
        <tissue evidence="2">Seedlings</tissue>
    </source>
</reference>
<evidence type="ECO:0000259" key="1">
    <source>
        <dbReference type="Pfam" id="PF10551"/>
    </source>
</evidence>
<name>A0A9R1XHQ3_LACSA</name>
<keyword evidence="3" id="KW-1185">Reference proteome</keyword>
<dbReference type="Pfam" id="PF10551">
    <property type="entry name" value="MULE"/>
    <property type="match status" value="1"/>
</dbReference>
<feature type="domain" description="MULE transposase" evidence="1">
    <location>
        <begin position="1"/>
        <end position="67"/>
    </location>
</feature>
<dbReference type="InterPro" id="IPR018289">
    <property type="entry name" value="MULE_transposase_dom"/>
</dbReference>
<proteinExistence type="predicted"/>